<gene>
    <name evidence="8" type="ORF">BECKFW1821C_GA0114237_101313</name>
</gene>
<comment type="pathway">
    <text evidence="1 6">Carbohydrate biosynthesis; dTDP-L-rhamnose biosynthesis.</text>
</comment>
<dbReference type="UniPathway" id="UPA00124"/>
<evidence type="ECO:0000259" key="7">
    <source>
        <dbReference type="Pfam" id="PF04321"/>
    </source>
</evidence>
<dbReference type="EC" id="1.1.1.133" evidence="3 6"/>
<evidence type="ECO:0000256" key="3">
    <source>
        <dbReference type="ARBA" id="ARBA00012929"/>
    </source>
</evidence>
<dbReference type="GO" id="GO:0008831">
    <property type="term" value="F:dTDP-4-dehydrorhamnose reductase activity"/>
    <property type="evidence" value="ECO:0007669"/>
    <property type="project" value="UniProtKB-EC"/>
</dbReference>
<dbReference type="SUPFAM" id="SSF51735">
    <property type="entry name" value="NAD(P)-binding Rossmann-fold domains"/>
    <property type="match status" value="1"/>
</dbReference>
<dbReference type="InterPro" id="IPR005913">
    <property type="entry name" value="dTDP_dehydrorham_reduct"/>
</dbReference>
<dbReference type="PANTHER" id="PTHR10491:SF4">
    <property type="entry name" value="METHIONINE ADENOSYLTRANSFERASE 2 SUBUNIT BETA"/>
    <property type="match status" value="1"/>
</dbReference>
<protein>
    <recommendedName>
        <fullName evidence="4 6">dTDP-4-dehydrorhamnose reductase</fullName>
        <ecNumber evidence="3 6">1.1.1.133</ecNumber>
    </recommendedName>
</protein>
<organism evidence="8">
    <name type="scientific">Candidatus Kentrum sp. FW</name>
    <dbReference type="NCBI Taxonomy" id="2126338"/>
    <lineage>
        <taxon>Bacteria</taxon>
        <taxon>Pseudomonadati</taxon>
        <taxon>Pseudomonadota</taxon>
        <taxon>Gammaproteobacteria</taxon>
        <taxon>Candidatus Kentrum</taxon>
    </lineage>
</organism>
<dbReference type="Pfam" id="PF04321">
    <property type="entry name" value="RmlD_sub_bind"/>
    <property type="match status" value="1"/>
</dbReference>
<dbReference type="UniPathway" id="UPA00281"/>
<comment type="cofactor">
    <cofactor evidence="6">
        <name>Mg(2+)</name>
        <dbReference type="ChEBI" id="CHEBI:18420"/>
    </cofactor>
    <text evidence="6">Binds 1 Mg(2+) ion per monomer.</text>
</comment>
<reference evidence="8" key="1">
    <citation type="submission" date="2019-02" db="EMBL/GenBank/DDBJ databases">
        <authorList>
            <person name="Gruber-Vodicka R. H."/>
            <person name="Seah K. B. B."/>
        </authorList>
    </citation>
    <scope>NUCLEOTIDE SEQUENCE</scope>
    <source>
        <strain evidence="8">BECK_BZ131</strain>
    </source>
</reference>
<dbReference type="EMBL" id="CAADFE010000013">
    <property type="protein sequence ID" value="VFJ67879.1"/>
    <property type="molecule type" value="Genomic_DNA"/>
</dbReference>
<evidence type="ECO:0000256" key="2">
    <source>
        <dbReference type="ARBA" id="ARBA00010944"/>
    </source>
</evidence>
<keyword evidence="6" id="KW-0560">Oxidoreductase</keyword>
<sequence length="286" mass="31796">MRILVTGAAGLIGKHITAHLRAAHQQVVAVDIVSCNGVIRADLQNEATVFRLLKEHTPDSIVHLAAIKNLSFCEQNKDTAHAINYGITEILTHACRESETRMIFFSSDYVFGRHDRFWQEADLPCPTTQYGRDKAASERLIHRELTDYAIIRPAQLYGFSKDFVSLVCRTLISCRPLIAFANLVNCPTWIGDLLAMSSRIIRHGHQGIFHCVGPEAVSRYQYAIAIAEAFSLNASFIRAVDLDFSTDIRPPVVRLDGASTYEVLRIHPGGLKDNLPLCSSYAMEAG</sequence>
<dbReference type="AlphaFoldDB" id="A0A450TK31"/>
<dbReference type="InterPro" id="IPR029903">
    <property type="entry name" value="RmlD-like-bd"/>
</dbReference>
<proteinExistence type="inferred from homology"/>
<feature type="domain" description="RmlD-like substrate binding" evidence="7">
    <location>
        <begin position="1"/>
        <end position="242"/>
    </location>
</feature>
<comment type="catalytic activity">
    <reaction evidence="5 6">
        <text>dTDP-beta-L-rhamnose + NADP(+) = dTDP-4-dehydro-beta-L-rhamnose + NADPH + H(+)</text>
        <dbReference type="Rhea" id="RHEA:21796"/>
        <dbReference type="ChEBI" id="CHEBI:15378"/>
        <dbReference type="ChEBI" id="CHEBI:57510"/>
        <dbReference type="ChEBI" id="CHEBI:57783"/>
        <dbReference type="ChEBI" id="CHEBI:58349"/>
        <dbReference type="ChEBI" id="CHEBI:62830"/>
        <dbReference type="EC" id="1.1.1.133"/>
    </reaction>
</comment>
<evidence type="ECO:0000313" key="8">
    <source>
        <dbReference type="EMBL" id="VFJ67879.1"/>
    </source>
</evidence>
<dbReference type="Gene3D" id="3.40.50.720">
    <property type="entry name" value="NAD(P)-binding Rossmann-like Domain"/>
    <property type="match status" value="1"/>
</dbReference>
<dbReference type="PANTHER" id="PTHR10491">
    <property type="entry name" value="DTDP-4-DEHYDRORHAMNOSE REDUCTASE"/>
    <property type="match status" value="1"/>
</dbReference>
<comment type="similarity">
    <text evidence="2 6">Belongs to the dTDP-4-dehydrorhamnose reductase family.</text>
</comment>
<comment type="function">
    <text evidence="6">Catalyzes the reduction of dTDP-6-deoxy-L-lyxo-4-hexulose to yield dTDP-L-rhamnose.</text>
</comment>
<keyword evidence="6" id="KW-0521">NADP</keyword>
<name>A0A450TK31_9GAMM</name>
<dbReference type="GO" id="GO:0019305">
    <property type="term" value="P:dTDP-rhamnose biosynthetic process"/>
    <property type="evidence" value="ECO:0007669"/>
    <property type="project" value="UniProtKB-UniPathway"/>
</dbReference>
<dbReference type="InterPro" id="IPR036291">
    <property type="entry name" value="NAD(P)-bd_dom_sf"/>
</dbReference>
<accession>A0A450TK31</accession>
<evidence type="ECO:0000256" key="5">
    <source>
        <dbReference type="ARBA" id="ARBA00048200"/>
    </source>
</evidence>
<evidence type="ECO:0000256" key="4">
    <source>
        <dbReference type="ARBA" id="ARBA00017099"/>
    </source>
</evidence>
<evidence type="ECO:0000256" key="1">
    <source>
        <dbReference type="ARBA" id="ARBA00004781"/>
    </source>
</evidence>
<evidence type="ECO:0000256" key="6">
    <source>
        <dbReference type="RuleBase" id="RU364082"/>
    </source>
</evidence>
<dbReference type="GO" id="GO:0009243">
    <property type="term" value="P:O antigen biosynthetic process"/>
    <property type="evidence" value="ECO:0007669"/>
    <property type="project" value="UniProtKB-UniPathway"/>
</dbReference>